<keyword evidence="7" id="KW-1185">Reference proteome</keyword>
<sequence>MIPKPVMIVMGAAATSGYVEFKYGASMISTPRTTQFAAITPAVLLGTGFWAFTHGFIVGKARTKYAELAREDGEKDVDERYLLPNLYAQGTSKHAMAFNCIQRSHQHIFETYTQAVVGGLAGMISFPISTAISSVMYAIGRVQLSRGYAAAEGDPKKRYEARFAIWMWFGFLGNVCLGLGSCGLIMAGKKKL</sequence>
<keyword evidence="3 5" id="KW-1133">Transmembrane helix</keyword>
<proteinExistence type="predicted"/>
<evidence type="ECO:0000256" key="5">
    <source>
        <dbReference type="SAM" id="Phobius"/>
    </source>
</evidence>
<dbReference type="InterPro" id="IPR050997">
    <property type="entry name" value="MAPEG"/>
</dbReference>
<evidence type="ECO:0000256" key="1">
    <source>
        <dbReference type="ARBA" id="ARBA00004141"/>
    </source>
</evidence>
<feature type="transmembrane region" description="Helical" evidence="5">
    <location>
        <begin position="165"/>
        <end position="187"/>
    </location>
</feature>
<keyword evidence="4 5" id="KW-0472">Membrane</keyword>
<organism evidence="6 7">
    <name type="scientific">Cyclotella cryptica</name>
    <dbReference type="NCBI Taxonomy" id="29204"/>
    <lineage>
        <taxon>Eukaryota</taxon>
        <taxon>Sar</taxon>
        <taxon>Stramenopiles</taxon>
        <taxon>Ochrophyta</taxon>
        <taxon>Bacillariophyta</taxon>
        <taxon>Coscinodiscophyceae</taxon>
        <taxon>Thalassiosirophycidae</taxon>
        <taxon>Stephanodiscales</taxon>
        <taxon>Stephanodiscaceae</taxon>
        <taxon>Cyclotella</taxon>
    </lineage>
</organism>
<gene>
    <name evidence="6" type="ORF">HJC23_012855</name>
</gene>
<evidence type="ECO:0000256" key="3">
    <source>
        <dbReference type="ARBA" id="ARBA00022989"/>
    </source>
</evidence>
<dbReference type="GO" id="GO:0006691">
    <property type="term" value="P:leukotriene metabolic process"/>
    <property type="evidence" value="ECO:0007669"/>
    <property type="project" value="UniProtKB-ARBA"/>
</dbReference>
<dbReference type="Gene3D" id="1.20.120.550">
    <property type="entry name" value="Membrane associated eicosanoid/glutathione metabolism-like domain"/>
    <property type="match status" value="1"/>
</dbReference>
<feature type="transmembrane region" description="Helical" evidence="5">
    <location>
        <begin position="36"/>
        <end position="58"/>
    </location>
</feature>
<keyword evidence="2 5" id="KW-0812">Transmembrane</keyword>
<protein>
    <submittedName>
        <fullName evidence="6">Uncharacterized protein</fullName>
    </submittedName>
</protein>
<evidence type="ECO:0000256" key="2">
    <source>
        <dbReference type="ARBA" id="ARBA00022692"/>
    </source>
</evidence>
<evidence type="ECO:0000256" key="4">
    <source>
        <dbReference type="ARBA" id="ARBA00023136"/>
    </source>
</evidence>
<dbReference type="AlphaFoldDB" id="A0ABD3Q1P4"/>
<dbReference type="PANTHER" id="PTHR10250">
    <property type="entry name" value="MICROSOMAL GLUTATHIONE S-TRANSFERASE"/>
    <property type="match status" value="1"/>
</dbReference>
<dbReference type="Pfam" id="PF01124">
    <property type="entry name" value="MAPEG"/>
    <property type="match status" value="1"/>
</dbReference>
<dbReference type="InterPro" id="IPR001129">
    <property type="entry name" value="Membr-assoc_MAPEG"/>
</dbReference>
<dbReference type="PANTHER" id="PTHR10250:SF26">
    <property type="entry name" value="GLUTATHIONE S-TRANSFERASE 3, MITOCHONDRIAL"/>
    <property type="match status" value="1"/>
</dbReference>
<evidence type="ECO:0000313" key="7">
    <source>
        <dbReference type="Proteomes" id="UP001516023"/>
    </source>
</evidence>
<evidence type="ECO:0000313" key="6">
    <source>
        <dbReference type="EMBL" id="KAL3794148.1"/>
    </source>
</evidence>
<dbReference type="SUPFAM" id="SSF161084">
    <property type="entry name" value="MAPEG domain-like"/>
    <property type="match status" value="1"/>
</dbReference>
<feature type="transmembrane region" description="Helical" evidence="5">
    <location>
        <begin position="115"/>
        <end position="139"/>
    </location>
</feature>
<comment type="subcellular location">
    <subcellularLocation>
        <location evidence="1">Membrane</location>
        <topology evidence="1">Multi-pass membrane protein</topology>
    </subcellularLocation>
</comment>
<dbReference type="InterPro" id="IPR023352">
    <property type="entry name" value="MAPEG-like_dom_sf"/>
</dbReference>
<dbReference type="EMBL" id="JABMIG020000083">
    <property type="protein sequence ID" value="KAL3794148.1"/>
    <property type="molecule type" value="Genomic_DNA"/>
</dbReference>
<accession>A0ABD3Q1P4</accession>
<dbReference type="GO" id="GO:0016020">
    <property type="term" value="C:membrane"/>
    <property type="evidence" value="ECO:0007669"/>
    <property type="project" value="UniProtKB-SubCell"/>
</dbReference>
<name>A0ABD3Q1P4_9STRA</name>
<reference evidence="6 7" key="1">
    <citation type="journal article" date="2020" name="G3 (Bethesda)">
        <title>Improved Reference Genome for Cyclotella cryptica CCMP332, a Model for Cell Wall Morphogenesis, Salinity Adaptation, and Lipid Production in Diatoms (Bacillariophyta).</title>
        <authorList>
            <person name="Roberts W.R."/>
            <person name="Downey K.M."/>
            <person name="Ruck E.C."/>
            <person name="Traller J.C."/>
            <person name="Alverson A.J."/>
        </authorList>
    </citation>
    <scope>NUCLEOTIDE SEQUENCE [LARGE SCALE GENOMIC DNA]</scope>
    <source>
        <strain evidence="6 7">CCMP332</strain>
    </source>
</reference>
<comment type="caution">
    <text evidence="6">The sequence shown here is derived from an EMBL/GenBank/DDBJ whole genome shotgun (WGS) entry which is preliminary data.</text>
</comment>
<dbReference type="Proteomes" id="UP001516023">
    <property type="component" value="Unassembled WGS sequence"/>
</dbReference>